<keyword evidence="12" id="KW-1185">Reference proteome</keyword>
<dbReference type="InterPro" id="IPR011057">
    <property type="entry name" value="Mss4-like_sf"/>
</dbReference>
<dbReference type="AlphaFoldDB" id="A0A8J6FSJ5"/>
<evidence type="ECO:0000256" key="3">
    <source>
        <dbReference type="ARBA" id="ARBA00022723"/>
    </source>
</evidence>
<proteinExistence type="predicted"/>
<evidence type="ECO:0000256" key="2">
    <source>
        <dbReference type="ARBA" id="ARBA00022658"/>
    </source>
</evidence>
<dbReference type="Pfam" id="PF04421">
    <property type="entry name" value="Mss4"/>
    <property type="match status" value="1"/>
</dbReference>
<keyword evidence="5" id="KW-0653">Protein transport</keyword>
<dbReference type="GO" id="GO:0005829">
    <property type="term" value="C:cytosol"/>
    <property type="evidence" value="ECO:0007669"/>
    <property type="project" value="TreeGrafter"/>
</dbReference>
<name>A0A8J6FSJ5_ELECQ</name>
<evidence type="ECO:0000313" key="12">
    <source>
        <dbReference type="Proteomes" id="UP000770717"/>
    </source>
</evidence>
<dbReference type="SUPFAM" id="SSF51316">
    <property type="entry name" value="Mss4-like"/>
    <property type="match status" value="1"/>
</dbReference>
<dbReference type="OrthoDB" id="30840at2759"/>
<evidence type="ECO:0000256" key="8">
    <source>
        <dbReference type="ARBA" id="ARBA00063928"/>
    </source>
</evidence>
<keyword evidence="1" id="KW-0813">Transport</keyword>
<keyword evidence="6" id="KW-0007">Acetylation</keyword>
<comment type="subunit">
    <text evidence="8">Interacts with RAB8A.</text>
</comment>
<dbReference type="Proteomes" id="UP000770717">
    <property type="component" value="Unassembled WGS sequence"/>
</dbReference>
<comment type="function">
    <text evidence="7">Guanine-nucleotide-releasing protein that acts on members of the SEC4/YPT1/RAB subfamily. Stimulates GDP release from both YPT1, RAB3A and RAB10, but is less active on these proteins than on the SEC4 protein. Might play a general role in vesicular transport.</text>
</comment>
<dbReference type="PANTHER" id="PTHR13276">
    <property type="entry name" value="GUANINE NUCLEOTIDE EXCHANGE FACTOR MSS4"/>
    <property type="match status" value="1"/>
</dbReference>
<dbReference type="GO" id="GO:0008270">
    <property type="term" value="F:zinc ion binding"/>
    <property type="evidence" value="ECO:0007669"/>
    <property type="project" value="TreeGrafter"/>
</dbReference>
<comment type="caution">
    <text evidence="11">The sequence shown here is derived from an EMBL/GenBank/DDBJ whole genome shotgun (WGS) entry which is preliminary data.</text>
</comment>
<reference evidence="11" key="1">
    <citation type="thesis" date="2020" institute="ProQuest LLC" country="789 East Eisenhower Parkway, Ann Arbor, MI, USA">
        <title>Comparative Genomics and Chromosome Evolution.</title>
        <authorList>
            <person name="Mudd A.B."/>
        </authorList>
    </citation>
    <scope>NUCLEOTIDE SEQUENCE</scope>
    <source>
        <strain evidence="11">HN-11 Male</strain>
        <tissue evidence="11">Kidney and liver</tissue>
    </source>
</reference>
<dbReference type="Gene3D" id="2.170.150.10">
    <property type="entry name" value="Metal Binding Protein, Guanine Nucleotide Exchange Factor, Chain A"/>
    <property type="match status" value="1"/>
</dbReference>
<evidence type="ECO:0000256" key="1">
    <source>
        <dbReference type="ARBA" id="ARBA00022448"/>
    </source>
</evidence>
<dbReference type="PROSITE" id="PS51796">
    <property type="entry name" value="MSS4"/>
    <property type="match status" value="1"/>
</dbReference>
<keyword evidence="2" id="KW-0344">Guanine-nucleotide releasing factor</keyword>
<keyword evidence="3" id="KW-0479">Metal-binding</keyword>
<accession>A0A8J6FSJ5</accession>
<evidence type="ECO:0000256" key="10">
    <source>
        <dbReference type="ARBA" id="ARBA00075505"/>
    </source>
</evidence>
<sequence length="120" mass="13486">MRMDETLVSADGKNSRAVLCQRCGCRVLSVGTATLAKRELLLPSMKKKSSLADESNPDTELLVEHWLVHDMFTFENVGFTKDVGNVKFLVCADCEVGPIGWHSLEEKSNFYVALQRVRHE</sequence>
<dbReference type="InterPro" id="IPR007515">
    <property type="entry name" value="Mss4"/>
</dbReference>
<organism evidence="11 12">
    <name type="scientific">Eleutherodactylus coqui</name>
    <name type="common">Puerto Rican coqui</name>
    <dbReference type="NCBI Taxonomy" id="57060"/>
    <lineage>
        <taxon>Eukaryota</taxon>
        <taxon>Metazoa</taxon>
        <taxon>Chordata</taxon>
        <taxon>Craniata</taxon>
        <taxon>Vertebrata</taxon>
        <taxon>Euteleostomi</taxon>
        <taxon>Amphibia</taxon>
        <taxon>Batrachia</taxon>
        <taxon>Anura</taxon>
        <taxon>Neobatrachia</taxon>
        <taxon>Hyloidea</taxon>
        <taxon>Eleutherodactylidae</taxon>
        <taxon>Eleutherodactylinae</taxon>
        <taxon>Eleutherodactylus</taxon>
        <taxon>Eleutherodactylus</taxon>
    </lineage>
</organism>
<dbReference type="GO" id="GO:0007264">
    <property type="term" value="P:small GTPase-mediated signal transduction"/>
    <property type="evidence" value="ECO:0007669"/>
    <property type="project" value="InterPro"/>
</dbReference>
<dbReference type="GO" id="GO:0016020">
    <property type="term" value="C:membrane"/>
    <property type="evidence" value="ECO:0007669"/>
    <property type="project" value="TreeGrafter"/>
</dbReference>
<evidence type="ECO:0000313" key="11">
    <source>
        <dbReference type="EMBL" id="KAG9493198.1"/>
    </source>
</evidence>
<dbReference type="InterPro" id="IPR011323">
    <property type="entry name" value="Mss4/transl-control_tumour"/>
</dbReference>
<evidence type="ECO:0000256" key="7">
    <source>
        <dbReference type="ARBA" id="ARBA00060031"/>
    </source>
</evidence>
<dbReference type="GO" id="GO:0005085">
    <property type="term" value="F:guanyl-nucleotide exchange factor activity"/>
    <property type="evidence" value="ECO:0007669"/>
    <property type="project" value="UniProtKB-KW"/>
</dbReference>
<dbReference type="GO" id="GO:0006892">
    <property type="term" value="P:post-Golgi vesicle-mediated transport"/>
    <property type="evidence" value="ECO:0007669"/>
    <property type="project" value="TreeGrafter"/>
</dbReference>
<keyword evidence="4" id="KW-0862">Zinc</keyword>
<dbReference type="GO" id="GO:0015031">
    <property type="term" value="P:protein transport"/>
    <property type="evidence" value="ECO:0007669"/>
    <property type="project" value="UniProtKB-KW"/>
</dbReference>
<gene>
    <name evidence="11" type="ORF">GDO78_001225</name>
</gene>
<protein>
    <recommendedName>
        <fullName evidence="9">Guanine nucleotide exchange factor MSS4</fullName>
    </recommendedName>
    <alternativeName>
        <fullName evidence="10">Rab-interacting factor</fullName>
    </alternativeName>
</protein>
<dbReference type="EMBL" id="WNTK01000001">
    <property type="protein sequence ID" value="KAG9493198.1"/>
    <property type="molecule type" value="Genomic_DNA"/>
</dbReference>
<evidence type="ECO:0000256" key="5">
    <source>
        <dbReference type="ARBA" id="ARBA00022927"/>
    </source>
</evidence>
<dbReference type="FunFam" id="2.170.150.10:FF:000004">
    <property type="entry name" value="Guanine nucleotide exchange factor MSS4"/>
    <property type="match status" value="1"/>
</dbReference>
<evidence type="ECO:0000256" key="6">
    <source>
        <dbReference type="ARBA" id="ARBA00022990"/>
    </source>
</evidence>
<evidence type="ECO:0000256" key="4">
    <source>
        <dbReference type="ARBA" id="ARBA00022833"/>
    </source>
</evidence>
<dbReference type="PANTHER" id="PTHR13276:SF0">
    <property type="entry name" value="GUANINE NUCLEOTIDE EXCHANGE FACTOR MSS4"/>
    <property type="match status" value="1"/>
</dbReference>
<evidence type="ECO:0000256" key="9">
    <source>
        <dbReference type="ARBA" id="ARBA00069715"/>
    </source>
</evidence>